<name>A0A370I2D3_9NOCA</name>
<dbReference type="AlphaFoldDB" id="A0A370I2D3"/>
<feature type="transmembrane region" description="Helical" evidence="1">
    <location>
        <begin position="9"/>
        <end position="26"/>
    </location>
</feature>
<evidence type="ECO:0000256" key="1">
    <source>
        <dbReference type="SAM" id="Phobius"/>
    </source>
</evidence>
<keyword evidence="1" id="KW-0812">Transmembrane</keyword>
<evidence type="ECO:0008006" key="4">
    <source>
        <dbReference type="Google" id="ProtNLM"/>
    </source>
</evidence>
<comment type="caution">
    <text evidence="2">The sequence shown here is derived from an EMBL/GenBank/DDBJ whole genome shotgun (WGS) entry which is preliminary data.</text>
</comment>
<protein>
    <recommendedName>
        <fullName evidence="4">ATP synthase I subunit</fullName>
    </recommendedName>
</protein>
<keyword evidence="3" id="KW-1185">Reference proteome</keyword>
<evidence type="ECO:0000313" key="2">
    <source>
        <dbReference type="EMBL" id="RDI64902.1"/>
    </source>
</evidence>
<reference evidence="2 3" key="1">
    <citation type="submission" date="2018-07" db="EMBL/GenBank/DDBJ databases">
        <title>Genomic Encyclopedia of Type Strains, Phase IV (KMG-IV): sequencing the most valuable type-strain genomes for metagenomic binning, comparative biology and taxonomic classification.</title>
        <authorList>
            <person name="Goeker M."/>
        </authorList>
    </citation>
    <scope>NUCLEOTIDE SEQUENCE [LARGE SCALE GENOMIC DNA]</scope>
    <source>
        <strain evidence="2 3">DSM 44290</strain>
    </source>
</reference>
<gene>
    <name evidence="2" type="ORF">DFR76_107279</name>
</gene>
<feature type="transmembrane region" description="Helical" evidence="1">
    <location>
        <begin position="32"/>
        <end position="54"/>
    </location>
</feature>
<dbReference type="RefSeq" id="WP_067996136.1">
    <property type="nucleotide sequence ID" value="NZ_QQBC01000007.1"/>
</dbReference>
<accession>A0A370I2D3</accession>
<keyword evidence="1" id="KW-0472">Membrane</keyword>
<dbReference type="Proteomes" id="UP000254869">
    <property type="component" value="Unassembled WGS sequence"/>
</dbReference>
<proteinExistence type="predicted"/>
<dbReference type="STRING" id="1210086.GCA_001613105_02298"/>
<organism evidence="2 3">
    <name type="scientific">Nocardia pseudobrasiliensis</name>
    <dbReference type="NCBI Taxonomy" id="45979"/>
    <lineage>
        <taxon>Bacteria</taxon>
        <taxon>Bacillati</taxon>
        <taxon>Actinomycetota</taxon>
        <taxon>Actinomycetes</taxon>
        <taxon>Mycobacteriales</taxon>
        <taxon>Nocardiaceae</taxon>
        <taxon>Nocardia</taxon>
    </lineage>
</organism>
<keyword evidence="1" id="KW-1133">Transmembrane helix</keyword>
<sequence length="120" mass="12286">MTVNGDRRPIMAAAAGILILAIAGLVDRLLSGVFLCTGMGLGWLNAWLTEVAAARIAGNIESGRQLLAASAGLRLLGITVLALIVAVAARPDGFAILFGLAAFQLLAALRVAIPVLRGAR</sequence>
<evidence type="ECO:0000313" key="3">
    <source>
        <dbReference type="Proteomes" id="UP000254869"/>
    </source>
</evidence>
<dbReference type="EMBL" id="QQBC01000007">
    <property type="protein sequence ID" value="RDI64902.1"/>
    <property type="molecule type" value="Genomic_DNA"/>
</dbReference>
<feature type="transmembrane region" description="Helical" evidence="1">
    <location>
        <begin position="94"/>
        <end position="116"/>
    </location>
</feature>
<feature type="transmembrane region" description="Helical" evidence="1">
    <location>
        <begin position="66"/>
        <end position="88"/>
    </location>
</feature>